<accession>A0AAV9KK81</accession>
<sequence length="137" mass="16034">MGGDFNVILDETEKYGGLPVYFPEVEDFAQCLNICQLGDMGFTVSVFTWWNGRSDEACIFKRLDKCLGNPEFQNMHPNFEVEHLIKQGSDHSPLLLTYKTKTRIIKKPFRFLNFWTDHESIEETVITNRDCRKYKLS</sequence>
<protein>
    <submittedName>
        <fullName evidence="1">Uncharacterized protein</fullName>
    </submittedName>
</protein>
<dbReference type="Proteomes" id="UP001311915">
    <property type="component" value="Unassembled WGS sequence"/>
</dbReference>
<comment type="caution">
    <text evidence="1">The sequence shown here is derived from an EMBL/GenBank/DDBJ whole genome shotgun (WGS) entry which is preliminary data.</text>
</comment>
<evidence type="ECO:0000313" key="2">
    <source>
        <dbReference type="Proteomes" id="UP001311915"/>
    </source>
</evidence>
<dbReference type="EMBL" id="JAWPEI010000010">
    <property type="protein sequence ID" value="KAK4713860.1"/>
    <property type="molecule type" value="Genomic_DNA"/>
</dbReference>
<evidence type="ECO:0000313" key="1">
    <source>
        <dbReference type="EMBL" id="KAK4713860.1"/>
    </source>
</evidence>
<dbReference type="SUPFAM" id="SSF56219">
    <property type="entry name" value="DNase I-like"/>
    <property type="match status" value="1"/>
</dbReference>
<proteinExistence type="predicted"/>
<organism evidence="1 2">
    <name type="scientific">Solanum pinnatisectum</name>
    <name type="common">tansyleaf nightshade</name>
    <dbReference type="NCBI Taxonomy" id="50273"/>
    <lineage>
        <taxon>Eukaryota</taxon>
        <taxon>Viridiplantae</taxon>
        <taxon>Streptophyta</taxon>
        <taxon>Embryophyta</taxon>
        <taxon>Tracheophyta</taxon>
        <taxon>Spermatophyta</taxon>
        <taxon>Magnoliopsida</taxon>
        <taxon>eudicotyledons</taxon>
        <taxon>Gunneridae</taxon>
        <taxon>Pentapetalae</taxon>
        <taxon>asterids</taxon>
        <taxon>lamiids</taxon>
        <taxon>Solanales</taxon>
        <taxon>Solanaceae</taxon>
        <taxon>Solanoideae</taxon>
        <taxon>Solaneae</taxon>
        <taxon>Solanum</taxon>
    </lineage>
</organism>
<reference evidence="1 2" key="1">
    <citation type="submission" date="2023-10" db="EMBL/GenBank/DDBJ databases">
        <title>Genome-Wide Identification Analysis in wild type Solanum Pinnatisectum Reveals Some Genes Defensing Phytophthora Infestans.</title>
        <authorList>
            <person name="Sun C."/>
        </authorList>
    </citation>
    <scope>NUCLEOTIDE SEQUENCE [LARGE SCALE GENOMIC DNA]</scope>
    <source>
        <strain evidence="1">LQN</strain>
        <tissue evidence="1">Leaf</tissue>
    </source>
</reference>
<gene>
    <name evidence="1" type="ORF">R3W88_019767</name>
</gene>
<dbReference type="Gene3D" id="3.60.10.10">
    <property type="entry name" value="Endonuclease/exonuclease/phosphatase"/>
    <property type="match status" value="1"/>
</dbReference>
<dbReference type="PANTHER" id="PTHR33710">
    <property type="entry name" value="BNAC02G09200D PROTEIN"/>
    <property type="match status" value="1"/>
</dbReference>
<dbReference type="AlphaFoldDB" id="A0AAV9KK81"/>
<dbReference type="InterPro" id="IPR036691">
    <property type="entry name" value="Endo/exonu/phosph_ase_sf"/>
</dbReference>
<dbReference type="PANTHER" id="PTHR33710:SF23">
    <property type="entry name" value="NON-LTR RETROELEMENT REVERSE TRANSCRIPTASE"/>
    <property type="match status" value="1"/>
</dbReference>
<keyword evidence="2" id="KW-1185">Reference proteome</keyword>
<name>A0AAV9KK81_9SOLN</name>